<evidence type="ECO:0000313" key="2">
    <source>
        <dbReference type="EMBL" id="SES93710.1"/>
    </source>
</evidence>
<gene>
    <name evidence="2" type="ORF">SAMN05216326_10755</name>
</gene>
<evidence type="ECO:0000313" key="3">
    <source>
        <dbReference type="Proteomes" id="UP000199345"/>
    </source>
</evidence>
<dbReference type="PANTHER" id="PTHR34322:SF2">
    <property type="entry name" value="TRANSPOSASE IS200-LIKE DOMAIN-CONTAINING PROTEIN"/>
    <property type="match status" value="1"/>
</dbReference>
<dbReference type="InterPro" id="IPR036515">
    <property type="entry name" value="Transposase_17_sf"/>
</dbReference>
<dbReference type="Proteomes" id="UP000199345">
    <property type="component" value="Unassembled WGS sequence"/>
</dbReference>
<dbReference type="RefSeq" id="WP_256207418.1">
    <property type="nucleotide sequence ID" value="NZ_FOIA01000007.1"/>
</dbReference>
<dbReference type="GO" id="GO:0003677">
    <property type="term" value="F:DNA binding"/>
    <property type="evidence" value="ECO:0007669"/>
    <property type="project" value="InterPro"/>
</dbReference>
<reference evidence="3" key="1">
    <citation type="submission" date="2016-10" db="EMBL/GenBank/DDBJ databases">
        <authorList>
            <person name="Varghese N."/>
            <person name="Submissions S."/>
        </authorList>
    </citation>
    <scope>NUCLEOTIDE SEQUENCE [LARGE SCALE GENOMIC DNA]</scope>
    <source>
        <strain evidence="3">Nm71</strain>
    </source>
</reference>
<dbReference type="Pfam" id="PF01797">
    <property type="entry name" value="Y1_Tnp"/>
    <property type="match status" value="1"/>
</dbReference>
<accession>A0A1I0AIP9</accession>
<dbReference type="SUPFAM" id="SSF143422">
    <property type="entry name" value="Transposase IS200-like"/>
    <property type="match status" value="1"/>
</dbReference>
<dbReference type="EMBL" id="FOIA01000007">
    <property type="protein sequence ID" value="SES93710.1"/>
    <property type="molecule type" value="Genomic_DNA"/>
</dbReference>
<evidence type="ECO:0000259" key="1">
    <source>
        <dbReference type="SMART" id="SM01321"/>
    </source>
</evidence>
<feature type="domain" description="Transposase IS200-like" evidence="1">
    <location>
        <begin position="57"/>
        <end position="171"/>
    </location>
</feature>
<dbReference type="SMART" id="SM01321">
    <property type="entry name" value="Y1_Tnp"/>
    <property type="match status" value="1"/>
</dbReference>
<protein>
    <submittedName>
        <fullName evidence="2">REP element-mobilizing transposase RayT</fullName>
    </submittedName>
</protein>
<dbReference type="InterPro" id="IPR002686">
    <property type="entry name" value="Transposase_17"/>
</dbReference>
<proteinExistence type="predicted"/>
<dbReference type="GO" id="GO:0006313">
    <property type="term" value="P:DNA transposition"/>
    <property type="evidence" value="ECO:0007669"/>
    <property type="project" value="InterPro"/>
</dbReference>
<organism evidence="2 3">
    <name type="scientific">Nitrosomonas marina</name>
    <dbReference type="NCBI Taxonomy" id="917"/>
    <lineage>
        <taxon>Bacteria</taxon>
        <taxon>Pseudomonadati</taxon>
        <taxon>Pseudomonadota</taxon>
        <taxon>Betaproteobacteria</taxon>
        <taxon>Nitrosomonadales</taxon>
        <taxon>Nitrosomonadaceae</taxon>
        <taxon>Nitrosomonas</taxon>
    </lineage>
</organism>
<dbReference type="Gene3D" id="3.30.70.1290">
    <property type="entry name" value="Transposase IS200-like"/>
    <property type="match status" value="1"/>
</dbReference>
<dbReference type="AlphaFoldDB" id="A0A1I0AIP9"/>
<name>A0A1I0AIP9_9PROT</name>
<sequence>MINNGDNLHDVRGRRNDTAHEISATVTWDELAQWDGLYCNLIEFWKQKMARPLRIEFPGGLYHVTSRGDRRENIYLDDADRINWLTLFAHVCKRFNWVCHAYCLMDNHYHIVVETVEGNLSRGMRQLNGVYTQTFNRSHNRIGHVYQGRYKAILVEKDSYLLELSRYVVLNPVRAGIVKNIDQWTWSSYPVMTGESSCPEWLQTDWLLGQFGKQRKRAIAAYMDFVRAGVGLPSIWENLCGQIYLGKEAFVKEMRQQVQSDLNISEIPRAQRRAQARPLSYYSRFGDRNEGIAAAYQTGDYTMKAIADEFGVHYATVSRIVKKVEG</sequence>
<dbReference type="PANTHER" id="PTHR34322">
    <property type="entry name" value="TRANSPOSASE, Y1_TNP DOMAIN-CONTAINING"/>
    <property type="match status" value="1"/>
</dbReference>
<dbReference type="GO" id="GO:0004803">
    <property type="term" value="F:transposase activity"/>
    <property type="evidence" value="ECO:0007669"/>
    <property type="project" value="InterPro"/>
</dbReference>
<keyword evidence="3" id="KW-1185">Reference proteome</keyword>